<evidence type="ECO:0000313" key="1">
    <source>
        <dbReference type="EMBL" id="KKL18519.1"/>
    </source>
</evidence>
<proteinExistence type="predicted"/>
<comment type="caution">
    <text evidence="1">The sequence shown here is derived from an EMBL/GenBank/DDBJ whole genome shotgun (WGS) entry which is preliminary data.</text>
</comment>
<name>A0A0F9B983_9ZZZZ</name>
<organism evidence="1">
    <name type="scientific">marine sediment metagenome</name>
    <dbReference type="NCBI Taxonomy" id="412755"/>
    <lineage>
        <taxon>unclassified sequences</taxon>
        <taxon>metagenomes</taxon>
        <taxon>ecological metagenomes</taxon>
    </lineage>
</organism>
<dbReference type="EMBL" id="LAZR01038838">
    <property type="protein sequence ID" value="KKL18519.1"/>
    <property type="molecule type" value="Genomic_DNA"/>
</dbReference>
<dbReference type="AlphaFoldDB" id="A0A0F9B983"/>
<protein>
    <submittedName>
        <fullName evidence="1">Uncharacterized protein</fullName>
    </submittedName>
</protein>
<reference evidence="1" key="1">
    <citation type="journal article" date="2015" name="Nature">
        <title>Complex archaea that bridge the gap between prokaryotes and eukaryotes.</title>
        <authorList>
            <person name="Spang A."/>
            <person name="Saw J.H."/>
            <person name="Jorgensen S.L."/>
            <person name="Zaremba-Niedzwiedzka K."/>
            <person name="Martijn J."/>
            <person name="Lind A.E."/>
            <person name="van Eijk R."/>
            <person name="Schleper C."/>
            <person name="Guy L."/>
            <person name="Ettema T.J."/>
        </authorList>
    </citation>
    <scope>NUCLEOTIDE SEQUENCE</scope>
</reference>
<accession>A0A0F9B983</accession>
<sequence>MEGNERPQSEFNMAIYTLGRLNYSLYVCSEHFRNMDLWALFHEMVNLYMEVSTEMKGDLIKVATSGERKDNKKHSKTSKDELEEMEKFIAELEPLVERYNDRRQNATGLNKELYTKLRYMNMLLRKIMKDSGLLLKMKDDAAFALGGG</sequence>
<gene>
    <name evidence="1" type="ORF">LCGC14_2474710</name>
</gene>